<dbReference type="FunFam" id="3.20.20.140:FF:000174">
    <property type="entry name" value="Dihydropyrimidinase-related protein 2"/>
    <property type="match status" value="1"/>
</dbReference>
<dbReference type="InterPro" id="IPR032466">
    <property type="entry name" value="Metal_Hydrolase"/>
</dbReference>
<organism evidence="4">
    <name type="scientific">hydrothermal vent metagenome</name>
    <dbReference type="NCBI Taxonomy" id="652676"/>
    <lineage>
        <taxon>unclassified sequences</taxon>
        <taxon>metagenomes</taxon>
        <taxon>ecological metagenomes</taxon>
    </lineage>
</organism>
<proteinExistence type="inferred from homology"/>
<sequence>MIDTVIKGGTVVTPAGVGDWDIGLEREKIAAVAMPGVLPSEGVRSINATGKIVVPGGVEAHAHAAANVQEGLRELVPGTPNAGPAVHSLGAIWGGTTTVVDFTPVNNEGDLAQGVHDFMSVWQGQAYTDYTTHVIYRNSNTPDSIARFGELVSAGFPSVKIFTTDIRPPGNEGRTLTPGGRLETGRLYDLMEQVSRHSGMLAVHGEDDELVMYNYLMAQQRDQWDWYNANLIHSKAVEDLAFRHVTRMAERTGAGMYFVHVTAQDGVDVIAEARSNGQPVYGEVLTLALSFEAGRYREDDGMKYHTYPSLKFEEDRLGLWDAVMKNDLSFTATDSSFTTYLDKIAGRNIEDMRGGNIGIEIRMGVNYSEAVVKRGMSLERFADVTSSNAAKILGMYPQKGAIAVGSDADFAIIDPSVKKALAMSDLHVRDFSPWEGWEVEGWPTTVILRGKIMVDNGQLLGDGNDGQMILRKVDQSVLQRPAV</sequence>
<dbReference type="AlphaFoldDB" id="A0A160VCF1"/>
<dbReference type="InterPro" id="IPR011059">
    <property type="entry name" value="Metal-dep_hydrolase_composite"/>
</dbReference>
<comment type="similarity">
    <text evidence="2">Belongs to the metallo-dependent hydrolases superfamily. Hydantoinase/dihydropyrimidinase family.</text>
</comment>
<dbReference type="GO" id="GO:0004157">
    <property type="term" value="F:dihydropyrimidinase activity"/>
    <property type="evidence" value="ECO:0007669"/>
    <property type="project" value="UniProtKB-EC"/>
</dbReference>
<protein>
    <submittedName>
        <fullName evidence="4">Dihydropyrimidinase</fullName>
        <ecNumber evidence="4">3.5.2.2</ecNumber>
    </submittedName>
</protein>
<dbReference type="GO" id="GO:0005829">
    <property type="term" value="C:cytosol"/>
    <property type="evidence" value="ECO:0007669"/>
    <property type="project" value="TreeGrafter"/>
</dbReference>
<dbReference type="SUPFAM" id="SSF51338">
    <property type="entry name" value="Composite domain of metallo-dependent hydrolases"/>
    <property type="match status" value="2"/>
</dbReference>
<dbReference type="SUPFAM" id="SSF51556">
    <property type="entry name" value="Metallo-dependent hydrolases"/>
    <property type="match status" value="1"/>
</dbReference>
<keyword evidence="4" id="KW-0378">Hydrolase</keyword>
<dbReference type="InterPro" id="IPR006680">
    <property type="entry name" value="Amidohydro-rel"/>
</dbReference>
<accession>A0A160VCF1</accession>
<dbReference type="PANTHER" id="PTHR11647">
    <property type="entry name" value="HYDRANTOINASE/DIHYDROPYRIMIDINASE FAMILY MEMBER"/>
    <property type="match status" value="1"/>
</dbReference>
<dbReference type="EMBL" id="FAXA01000218">
    <property type="protein sequence ID" value="CUV02290.1"/>
    <property type="molecule type" value="Genomic_DNA"/>
</dbReference>
<comment type="cofactor">
    <cofactor evidence="1">
        <name>Zn(2+)</name>
        <dbReference type="ChEBI" id="CHEBI:29105"/>
    </cofactor>
</comment>
<dbReference type="Pfam" id="PF01979">
    <property type="entry name" value="Amidohydro_1"/>
    <property type="match status" value="1"/>
</dbReference>
<feature type="domain" description="Amidohydrolase-related" evidence="3">
    <location>
        <begin position="52"/>
        <end position="453"/>
    </location>
</feature>
<evidence type="ECO:0000256" key="2">
    <source>
        <dbReference type="ARBA" id="ARBA00008829"/>
    </source>
</evidence>
<gene>
    <name evidence="4" type="ORF">MGWOODY_Clf2436</name>
</gene>
<reference evidence="4" key="1">
    <citation type="submission" date="2015-10" db="EMBL/GenBank/DDBJ databases">
        <authorList>
            <person name="Gilbert D.G."/>
        </authorList>
    </citation>
    <scope>NUCLEOTIDE SEQUENCE</scope>
</reference>
<evidence type="ECO:0000259" key="3">
    <source>
        <dbReference type="Pfam" id="PF01979"/>
    </source>
</evidence>
<dbReference type="EC" id="3.5.2.2" evidence="4"/>
<dbReference type="Gene3D" id="3.20.20.140">
    <property type="entry name" value="Metal-dependent hydrolases"/>
    <property type="match status" value="1"/>
</dbReference>
<dbReference type="Gene3D" id="2.30.40.10">
    <property type="entry name" value="Urease, subunit C, domain 1"/>
    <property type="match status" value="1"/>
</dbReference>
<dbReference type="InterPro" id="IPR050378">
    <property type="entry name" value="Metallo-dep_Hydrolases_sf"/>
</dbReference>
<evidence type="ECO:0000256" key="1">
    <source>
        <dbReference type="ARBA" id="ARBA00001947"/>
    </source>
</evidence>
<dbReference type="PANTHER" id="PTHR11647:SF1">
    <property type="entry name" value="COLLAPSIN RESPONSE MEDIATOR PROTEIN"/>
    <property type="match status" value="1"/>
</dbReference>
<name>A0A160VCF1_9ZZZZ</name>
<evidence type="ECO:0000313" key="4">
    <source>
        <dbReference type="EMBL" id="CUV02290.1"/>
    </source>
</evidence>